<dbReference type="RefSeq" id="WP_220169250.1">
    <property type="nucleotide sequence ID" value="NZ_JAIBOA010000020.1"/>
</dbReference>
<comment type="caution">
    <text evidence="2">The sequence shown here is derived from an EMBL/GenBank/DDBJ whole genome shotgun (WGS) entry which is preliminary data.</text>
</comment>
<evidence type="ECO:0000256" key="1">
    <source>
        <dbReference type="SAM" id="Phobius"/>
    </source>
</evidence>
<evidence type="ECO:0000313" key="3">
    <source>
        <dbReference type="Proteomes" id="UP000774570"/>
    </source>
</evidence>
<feature type="transmembrane region" description="Helical" evidence="1">
    <location>
        <begin position="120"/>
        <end position="142"/>
    </location>
</feature>
<dbReference type="Proteomes" id="UP000774570">
    <property type="component" value="Unassembled WGS sequence"/>
</dbReference>
<gene>
    <name evidence="2" type="ORF">K1Y72_26795</name>
</gene>
<keyword evidence="1" id="KW-0472">Membrane</keyword>
<sequence>MIALVRFQIEGYLRSLRVLYPLIAVLALTTLVLAQPPSSSTLAFAALGDTVAFLVPLWAWTSRSLLNTQPPVQEALSSLAVRRHSEAGLLAAYLVNLVLGAVLFALPLSHALTLALPPSALLLVLALTVLACASATLLGAWTSRAVIPSPSISALTLLALLIVGLVLDLTPAAWLSLPVITWDSAAHRGPSTFRDAFPGLALHLVLWTIPVAAAYHLKTRRPR</sequence>
<feature type="transmembrane region" description="Helical" evidence="1">
    <location>
        <begin position="44"/>
        <end position="66"/>
    </location>
</feature>
<keyword evidence="1" id="KW-0812">Transmembrane</keyword>
<feature type="transmembrane region" description="Helical" evidence="1">
    <location>
        <begin position="154"/>
        <end position="177"/>
    </location>
</feature>
<dbReference type="EMBL" id="JAIBOA010000020">
    <property type="protein sequence ID" value="MBW8486012.1"/>
    <property type="molecule type" value="Genomic_DNA"/>
</dbReference>
<protein>
    <recommendedName>
        <fullName evidence="4">ABC transporter permease</fullName>
    </recommendedName>
</protein>
<evidence type="ECO:0008006" key="4">
    <source>
        <dbReference type="Google" id="ProtNLM"/>
    </source>
</evidence>
<keyword evidence="3" id="KW-1185">Reference proteome</keyword>
<proteinExistence type="predicted"/>
<accession>A0ABS7G2G0</accession>
<keyword evidence="1" id="KW-1133">Transmembrane helix</keyword>
<reference evidence="2 3" key="1">
    <citation type="submission" date="2021-07" db="EMBL/GenBank/DDBJ databases">
        <title>Actinomadura sp. PM05-2 isolated from lichen.</title>
        <authorList>
            <person name="Somphong A."/>
            <person name="Phongsopitanun W."/>
            <person name="Tanasupawat S."/>
            <person name="Peongsungnone V."/>
        </authorList>
    </citation>
    <scope>NUCLEOTIDE SEQUENCE [LARGE SCALE GENOMIC DNA]</scope>
    <source>
        <strain evidence="2 3">PM05-2</strain>
    </source>
</reference>
<organism evidence="2 3">
    <name type="scientific">Actinomadura parmotrematis</name>
    <dbReference type="NCBI Taxonomy" id="2864039"/>
    <lineage>
        <taxon>Bacteria</taxon>
        <taxon>Bacillati</taxon>
        <taxon>Actinomycetota</taxon>
        <taxon>Actinomycetes</taxon>
        <taxon>Streptosporangiales</taxon>
        <taxon>Thermomonosporaceae</taxon>
        <taxon>Actinomadura</taxon>
    </lineage>
</organism>
<name>A0ABS7G2G0_9ACTN</name>
<evidence type="ECO:0000313" key="2">
    <source>
        <dbReference type="EMBL" id="MBW8486012.1"/>
    </source>
</evidence>
<feature type="transmembrane region" description="Helical" evidence="1">
    <location>
        <begin position="87"/>
        <end position="108"/>
    </location>
</feature>
<feature type="transmembrane region" description="Helical" evidence="1">
    <location>
        <begin position="197"/>
        <end position="217"/>
    </location>
</feature>